<dbReference type="EMBL" id="MCGR01000084">
    <property type="protein sequence ID" value="ORY56824.1"/>
    <property type="molecule type" value="Genomic_DNA"/>
</dbReference>
<keyword evidence="2" id="KW-1133">Transmembrane helix</keyword>
<feature type="compositionally biased region" description="Polar residues" evidence="1">
    <location>
        <begin position="529"/>
        <end position="540"/>
    </location>
</feature>
<dbReference type="AlphaFoldDB" id="A0A1Y2DCF5"/>
<keyword evidence="4" id="KW-1185">Reference proteome</keyword>
<feature type="transmembrane region" description="Helical" evidence="2">
    <location>
        <begin position="14"/>
        <end position="36"/>
    </location>
</feature>
<organism evidence="3 4">
    <name type="scientific">Leucosporidium creatinivorum</name>
    <dbReference type="NCBI Taxonomy" id="106004"/>
    <lineage>
        <taxon>Eukaryota</taxon>
        <taxon>Fungi</taxon>
        <taxon>Dikarya</taxon>
        <taxon>Basidiomycota</taxon>
        <taxon>Pucciniomycotina</taxon>
        <taxon>Microbotryomycetes</taxon>
        <taxon>Leucosporidiales</taxon>
        <taxon>Leucosporidium</taxon>
    </lineage>
</organism>
<feature type="region of interest" description="Disordered" evidence="1">
    <location>
        <begin position="65"/>
        <end position="84"/>
    </location>
</feature>
<keyword evidence="2" id="KW-0812">Transmembrane</keyword>
<name>A0A1Y2DCF5_9BASI</name>
<gene>
    <name evidence="3" type="ORF">BCR35DRAFT_309767</name>
</gene>
<feature type="compositionally biased region" description="Polar residues" evidence="1">
    <location>
        <begin position="366"/>
        <end position="376"/>
    </location>
</feature>
<feature type="region of interest" description="Disordered" evidence="1">
    <location>
        <begin position="366"/>
        <end position="392"/>
    </location>
</feature>
<feature type="region of interest" description="Disordered" evidence="1">
    <location>
        <begin position="527"/>
        <end position="562"/>
    </location>
</feature>
<accession>A0A1Y2DCF5</accession>
<protein>
    <submittedName>
        <fullName evidence="3">Uncharacterized protein</fullName>
    </submittedName>
</protein>
<feature type="compositionally biased region" description="Pro residues" evidence="1">
    <location>
        <begin position="544"/>
        <end position="559"/>
    </location>
</feature>
<evidence type="ECO:0000313" key="4">
    <source>
        <dbReference type="Proteomes" id="UP000193467"/>
    </source>
</evidence>
<keyword evidence="2" id="KW-0472">Membrane</keyword>
<evidence type="ECO:0000256" key="1">
    <source>
        <dbReference type="SAM" id="MobiDB-lite"/>
    </source>
</evidence>
<comment type="caution">
    <text evidence="3">The sequence shown here is derived from an EMBL/GenBank/DDBJ whole genome shotgun (WGS) entry which is preliminary data.</text>
</comment>
<proteinExistence type="predicted"/>
<dbReference type="InParanoid" id="A0A1Y2DCF5"/>
<evidence type="ECO:0000256" key="2">
    <source>
        <dbReference type="SAM" id="Phobius"/>
    </source>
</evidence>
<dbReference type="Proteomes" id="UP000193467">
    <property type="component" value="Unassembled WGS sequence"/>
</dbReference>
<evidence type="ECO:0000313" key="3">
    <source>
        <dbReference type="EMBL" id="ORY56824.1"/>
    </source>
</evidence>
<sequence length="730" mass="79154">MAPPKRPSKPTRQLPPLSLLLLSLSLSFTLYLFYFLSHRTTTPTLPIPSKLAFLRPIASILDSGSDARAASSPSEHKQEIGSGGWSAPLRQRLLKKRAAILSSSQPDKPPSIPITDSLPSVLSLSPSLLRTWDDTFNSLSSHAQLLSSTALKSAKLQGRLNGIPGTGIESEDEARALQEHLDCWTGKGEWVRDEKGDARGGKGVLVHKQESVYAGCERRFYKGREASAETSGAEWDVRESLKWRWVPSASCSSTAPPSSPPSSSHTLSRHRFCTLLAHKSTLLVGDTPQYSLHDLFLDFTSVKPQSCYGDLYCREHALCGDVLRAGEDGDGALQEVENWEDDERVFNRLPLPPSAATLEKRAFNLTNTDSSLPSSDSKAEPHRRALAKSSRSPSYGTLLRYRRSDGLRPSTAHTSPSYIHPSTGIREINQQWLADSRRSDLVILAKGPLPWPERGIDAKWDSKYGKKEGESAEKQAERMIKAAEEITMKVWLPEVVETLKAVRGPPSPVDQLVVYRGGWRVQPDCGASSLPSTSFSSGAESDSPPSPPTSPGDGPPPHARQPSLHSILFRGALPSSSSASPLRLTDPFSLFHNLQTILQNHLLRTVILPEWGVPYLDLETPLSVWRSGMVGGSASAPFSSSSGAGAGLVDQSAAGVGEQAYGTGLGVGLRSAASGDCLRYCLPSPGGAVEEAFLGGLLRIFERGWASTRERRETWVGDGFENLKERTGSS</sequence>
<dbReference type="OrthoDB" id="630188at2759"/>
<reference evidence="3 4" key="1">
    <citation type="submission" date="2016-07" db="EMBL/GenBank/DDBJ databases">
        <title>Pervasive Adenine N6-methylation of Active Genes in Fungi.</title>
        <authorList>
            <consortium name="DOE Joint Genome Institute"/>
            <person name="Mondo S.J."/>
            <person name="Dannebaum R.O."/>
            <person name="Kuo R.C."/>
            <person name="Labutti K."/>
            <person name="Haridas S."/>
            <person name="Kuo A."/>
            <person name="Salamov A."/>
            <person name="Ahrendt S.R."/>
            <person name="Lipzen A."/>
            <person name="Sullivan W."/>
            <person name="Andreopoulos W.B."/>
            <person name="Clum A."/>
            <person name="Lindquist E."/>
            <person name="Daum C."/>
            <person name="Ramamoorthy G.K."/>
            <person name="Gryganskyi A."/>
            <person name="Culley D."/>
            <person name="Magnuson J.K."/>
            <person name="James T.Y."/>
            <person name="O'Malley M.A."/>
            <person name="Stajich J.E."/>
            <person name="Spatafora J.W."/>
            <person name="Visel A."/>
            <person name="Grigoriev I.V."/>
        </authorList>
    </citation>
    <scope>NUCLEOTIDE SEQUENCE [LARGE SCALE GENOMIC DNA]</scope>
    <source>
        <strain evidence="3 4">62-1032</strain>
    </source>
</reference>